<dbReference type="InterPro" id="IPR036691">
    <property type="entry name" value="Endo/exonu/phosph_ase_sf"/>
</dbReference>
<dbReference type="AlphaFoldDB" id="H3A1S0"/>
<dbReference type="InterPro" id="IPR004244">
    <property type="entry name" value="Transposase_22"/>
</dbReference>
<dbReference type="Ensembl" id="ENSLACT00000003623.1">
    <property type="protein sequence ID" value="ENSLACP00000003591.1"/>
    <property type="gene ID" value="ENSLACG00000003198.1"/>
</dbReference>
<dbReference type="GeneTree" id="ENSGT01040000240943"/>
<accession>H3A1S0</accession>
<evidence type="ECO:0000313" key="3">
    <source>
        <dbReference type="Proteomes" id="UP000008672"/>
    </source>
</evidence>
<name>H3A1S0_LATCH</name>
<proteinExistence type="predicted"/>
<evidence type="ECO:0008006" key="4">
    <source>
        <dbReference type="Google" id="ProtNLM"/>
    </source>
</evidence>
<dbReference type="PANTHER" id="PTHR11505">
    <property type="entry name" value="L1 TRANSPOSABLE ELEMENT-RELATED"/>
    <property type="match status" value="1"/>
</dbReference>
<dbReference type="STRING" id="7897.ENSLACP00000003591"/>
<evidence type="ECO:0000256" key="1">
    <source>
        <dbReference type="SAM" id="Coils"/>
    </source>
</evidence>
<keyword evidence="1" id="KW-0175">Coiled coil</keyword>
<dbReference type="EMBL" id="AFYH01247102">
    <property type="status" value="NOT_ANNOTATED_CDS"/>
    <property type="molecule type" value="Genomic_DNA"/>
</dbReference>
<dbReference type="InParanoid" id="H3A1S0"/>
<feature type="coiled-coil region" evidence="1">
    <location>
        <begin position="16"/>
        <end position="67"/>
    </location>
</feature>
<dbReference type="Proteomes" id="UP000008672">
    <property type="component" value="Unassembled WGS sequence"/>
</dbReference>
<reference evidence="2" key="3">
    <citation type="submission" date="2025-09" db="UniProtKB">
        <authorList>
            <consortium name="Ensembl"/>
        </authorList>
    </citation>
    <scope>IDENTIFICATION</scope>
</reference>
<organism evidence="2 3">
    <name type="scientific">Latimeria chalumnae</name>
    <name type="common">Coelacanth</name>
    <dbReference type="NCBI Taxonomy" id="7897"/>
    <lineage>
        <taxon>Eukaryota</taxon>
        <taxon>Metazoa</taxon>
        <taxon>Chordata</taxon>
        <taxon>Craniata</taxon>
        <taxon>Vertebrata</taxon>
        <taxon>Euteleostomi</taxon>
        <taxon>Coelacanthiformes</taxon>
        <taxon>Coelacanthidae</taxon>
        <taxon>Latimeria</taxon>
    </lineage>
</organism>
<dbReference type="Bgee" id="ENSLACG00000003198">
    <property type="expression patterns" value="Expressed in pharyngeal gill"/>
</dbReference>
<protein>
    <recommendedName>
        <fullName evidence="4">Endonuclease/exonuclease/phosphatase domain-containing protein</fullName>
    </recommendedName>
</protein>
<keyword evidence="3" id="KW-1185">Reference proteome</keyword>
<dbReference type="Gene3D" id="3.60.10.10">
    <property type="entry name" value="Endonuclease/exonuclease/phosphatase"/>
    <property type="match status" value="1"/>
</dbReference>
<dbReference type="SUPFAM" id="SSF56219">
    <property type="entry name" value="DNase I-like"/>
    <property type="match status" value="1"/>
</dbReference>
<reference evidence="3" key="1">
    <citation type="submission" date="2011-08" db="EMBL/GenBank/DDBJ databases">
        <title>The draft genome of Latimeria chalumnae.</title>
        <authorList>
            <person name="Di Palma F."/>
            <person name="Alfoldi J."/>
            <person name="Johnson J."/>
            <person name="Berlin A."/>
            <person name="Gnerre S."/>
            <person name="Jaffe D."/>
            <person name="MacCallum I."/>
            <person name="Young S."/>
            <person name="Walker B.J."/>
            <person name="Lander E."/>
            <person name="Lindblad-Toh K."/>
        </authorList>
    </citation>
    <scope>NUCLEOTIDE SEQUENCE [LARGE SCALE GENOMIC DNA]</scope>
    <source>
        <strain evidence="3">Wild caught</strain>
    </source>
</reference>
<reference evidence="2" key="2">
    <citation type="submission" date="2025-08" db="UniProtKB">
        <authorList>
            <consortium name="Ensembl"/>
        </authorList>
    </citation>
    <scope>IDENTIFICATION</scope>
</reference>
<evidence type="ECO:0000313" key="2">
    <source>
        <dbReference type="Ensembl" id="ENSLACP00000003591.1"/>
    </source>
</evidence>
<dbReference type="HOGENOM" id="CLU_640214_0_0_1"/>
<sequence length="429" mass="49093">FLEIKAWLRDIKTEEMTTINGKLDKLTHRMETAENRVGEREDRLYHVENLAAEIHTLGEKCDDLENRSRRSNLRIVGVPEGLEGRNPEKFAVNLITTVLGEGGNFPPKTLAWTSRRKGGSSRRPGNYAIPRTYLSPCYTQPNLGRYLRFRRTDKGAKSRWKSITGDSLALWEYSFHSQVHDTFSRIDLVLFSSSLLCRVEPCSYLPRSISDHSPLRVVMDFPEIPPPDHRWRLNPRFLTTEESVAEVGRLIDEYLIHNGPSSLTPDFVWEALKATLRGHIISHTVACKKKHRAQMLNLELELCQAETEDYKCRSAESRERVVRARHDLNMISTSKAEEALMRTKSKYYVRGDKAGKLLAWQLRKVELERHVSAIGSPESNLSGDPEIINKEFASYYSSLYTSESTFQGSGDRMSLFLDTLSIPTLSEED</sequence>